<evidence type="ECO:0000256" key="3">
    <source>
        <dbReference type="ARBA" id="ARBA00022643"/>
    </source>
</evidence>
<keyword evidence="2" id="KW-0285">Flavoprotein</keyword>
<evidence type="ECO:0000313" key="8">
    <source>
        <dbReference type="Proteomes" id="UP001500984"/>
    </source>
</evidence>
<dbReference type="InterPro" id="IPR001155">
    <property type="entry name" value="OxRdtase_FMN_N"/>
</dbReference>
<comment type="cofactor">
    <cofactor evidence="1">
        <name>FMN</name>
        <dbReference type="ChEBI" id="CHEBI:58210"/>
    </cofactor>
</comment>
<dbReference type="Proteomes" id="UP001500984">
    <property type="component" value="Unassembled WGS sequence"/>
</dbReference>
<evidence type="ECO:0000256" key="2">
    <source>
        <dbReference type="ARBA" id="ARBA00022630"/>
    </source>
</evidence>
<dbReference type="EMBL" id="BAAAPZ010000002">
    <property type="protein sequence ID" value="GAA2088054.1"/>
    <property type="molecule type" value="Genomic_DNA"/>
</dbReference>
<keyword evidence="4" id="KW-0521">NADP</keyword>
<accession>A0ABP5HVQ2</accession>
<protein>
    <submittedName>
        <fullName evidence="7">NADH:flavin oxidoreductase/NADH oxidase</fullName>
    </submittedName>
</protein>
<sequence length="362" mass="38528">MPRLFEPLTLRGLTVKNRIWLPPMCQYSCEGRDGVPTDWHLAHLGARAQGGFGLLIAEASAVVPEGRISPLDAGIWNDAQAAAWSRIVDFVHTQDAAIAIQLAHAGRKGSTHPAFHGGPKGSLGAEDGAWETVAPSAVPFPDLAVPREMSREDIAEAVVAFAAGARRAQGAGFDAVEIHAAHGYLLHEFLSPFSNERTDEYGGDFAGRTRMLMETYRAVRAEVGEEYPVMVRISATEWTDGGFDLDEAAELAALLDAEGCDLIDVSSAANVPAEIPVGPGYQVPLAAEVAGTGATTAAVGLLTEPVQAEQVLVNGDADVVLIGRAALREPAWPQRAAHELGLDWREAPYPKQYTRGRWGAGL</sequence>
<dbReference type="SUPFAM" id="SSF51395">
    <property type="entry name" value="FMN-linked oxidoreductases"/>
    <property type="match status" value="1"/>
</dbReference>
<evidence type="ECO:0000313" key="7">
    <source>
        <dbReference type="EMBL" id="GAA2088054.1"/>
    </source>
</evidence>
<comment type="caution">
    <text evidence="7">The sequence shown here is derived from an EMBL/GenBank/DDBJ whole genome shotgun (WGS) entry which is preliminary data.</text>
</comment>
<evidence type="ECO:0000256" key="5">
    <source>
        <dbReference type="ARBA" id="ARBA00023002"/>
    </source>
</evidence>
<dbReference type="PANTHER" id="PTHR43303:SF4">
    <property type="entry name" value="NADPH DEHYDROGENASE C23G7.10C-RELATED"/>
    <property type="match status" value="1"/>
</dbReference>
<name>A0ABP5HVQ2_9MICO</name>
<dbReference type="Pfam" id="PF00724">
    <property type="entry name" value="Oxidored_FMN"/>
    <property type="match status" value="1"/>
</dbReference>
<evidence type="ECO:0000256" key="4">
    <source>
        <dbReference type="ARBA" id="ARBA00022857"/>
    </source>
</evidence>
<reference evidence="8" key="1">
    <citation type="journal article" date="2019" name="Int. J. Syst. Evol. Microbiol.">
        <title>The Global Catalogue of Microorganisms (GCM) 10K type strain sequencing project: providing services to taxonomists for standard genome sequencing and annotation.</title>
        <authorList>
            <consortium name="The Broad Institute Genomics Platform"/>
            <consortium name="The Broad Institute Genome Sequencing Center for Infectious Disease"/>
            <person name="Wu L."/>
            <person name="Ma J."/>
        </authorList>
    </citation>
    <scope>NUCLEOTIDE SEQUENCE [LARGE SCALE GENOMIC DNA]</scope>
    <source>
        <strain evidence="8">JCM 15900</strain>
    </source>
</reference>
<keyword evidence="3" id="KW-0288">FMN</keyword>
<dbReference type="PANTHER" id="PTHR43303">
    <property type="entry name" value="NADPH DEHYDROGENASE C23G7.10C-RELATED"/>
    <property type="match status" value="1"/>
</dbReference>
<organism evidence="7 8">
    <name type="scientific">Brevibacterium salitolerans</name>
    <dbReference type="NCBI Taxonomy" id="1403566"/>
    <lineage>
        <taxon>Bacteria</taxon>
        <taxon>Bacillati</taxon>
        <taxon>Actinomycetota</taxon>
        <taxon>Actinomycetes</taxon>
        <taxon>Micrococcales</taxon>
        <taxon>Brevibacteriaceae</taxon>
        <taxon>Brevibacterium</taxon>
    </lineage>
</organism>
<dbReference type="Gene3D" id="3.20.20.70">
    <property type="entry name" value="Aldolase class I"/>
    <property type="match status" value="1"/>
</dbReference>
<keyword evidence="5" id="KW-0560">Oxidoreductase</keyword>
<dbReference type="CDD" id="cd02932">
    <property type="entry name" value="OYE_YqiM_FMN"/>
    <property type="match status" value="1"/>
</dbReference>
<evidence type="ECO:0000259" key="6">
    <source>
        <dbReference type="Pfam" id="PF00724"/>
    </source>
</evidence>
<dbReference type="InterPro" id="IPR044152">
    <property type="entry name" value="YqjM-like"/>
</dbReference>
<proteinExistence type="predicted"/>
<feature type="domain" description="NADH:flavin oxidoreductase/NADH oxidase N-terminal" evidence="6">
    <location>
        <begin position="4"/>
        <end position="340"/>
    </location>
</feature>
<gene>
    <name evidence="7" type="ORF">GCM10009823_02890</name>
</gene>
<dbReference type="RefSeq" id="WP_344334556.1">
    <property type="nucleotide sequence ID" value="NZ_BAAAPZ010000002.1"/>
</dbReference>
<evidence type="ECO:0000256" key="1">
    <source>
        <dbReference type="ARBA" id="ARBA00001917"/>
    </source>
</evidence>
<dbReference type="InterPro" id="IPR013785">
    <property type="entry name" value="Aldolase_TIM"/>
</dbReference>
<keyword evidence="8" id="KW-1185">Reference proteome</keyword>